<dbReference type="CDD" id="cd06261">
    <property type="entry name" value="TM_PBP2"/>
    <property type="match status" value="1"/>
</dbReference>
<organism evidence="10 11">
    <name type="scientific">Teichococcus oryzae</name>
    <dbReference type="NCBI Taxonomy" id="1608942"/>
    <lineage>
        <taxon>Bacteria</taxon>
        <taxon>Pseudomonadati</taxon>
        <taxon>Pseudomonadota</taxon>
        <taxon>Alphaproteobacteria</taxon>
        <taxon>Acetobacterales</taxon>
        <taxon>Roseomonadaceae</taxon>
        <taxon>Roseomonas</taxon>
    </lineage>
</organism>
<dbReference type="EMBL" id="VUKA01000005">
    <property type="protein sequence ID" value="KAA2212943.1"/>
    <property type="molecule type" value="Genomic_DNA"/>
</dbReference>
<evidence type="ECO:0000256" key="6">
    <source>
        <dbReference type="ARBA" id="ARBA00022989"/>
    </source>
</evidence>
<evidence type="ECO:0000256" key="8">
    <source>
        <dbReference type="RuleBase" id="RU363032"/>
    </source>
</evidence>
<dbReference type="OrthoDB" id="7915284at2"/>
<dbReference type="GO" id="GO:0055085">
    <property type="term" value="P:transmembrane transport"/>
    <property type="evidence" value="ECO:0007669"/>
    <property type="project" value="InterPro"/>
</dbReference>
<evidence type="ECO:0000256" key="7">
    <source>
        <dbReference type="ARBA" id="ARBA00023136"/>
    </source>
</evidence>
<dbReference type="PANTHER" id="PTHR42929:SF5">
    <property type="entry name" value="ABC TRANSPORTER PERMEASE PROTEIN"/>
    <property type="match status" value="1"/>
</dbReference>
<evidence type="ECO:0000256" key="1">
    <source>
        <dbReference type="ARBA" id="ARBA00004651"/>
    </source>
</evidence>
<keyword evidence="7 8" id="KW-0472">Membrane</keyword>
<feature type="transmembrane region" description="Helical" evidence="8">
    <location>
        <begin position="114"/>
        <end position="136"/>
    </location>
</feature>
<dbReference type="AlphaFoldDB" id="A0A5B2TFQ8"/>
<dbReference type="InterPro" id="IPR000515">
    <property type="entry name" value="MetI-like"/>
</dbReference>
<evidence type="ECO:0000256" key="2">
    <source>
        <dbReference type="ARBA" id="ARBA00007069"/>
    </source>
</evidence>
<accession>A0A5B2TFQ8</accession>
<keyword evidence="4" id="KW-1003">Cell membrane</keyword>
<dbReference type="PROSITE" id="PS50928">
    <property type="entry name" value="ABC_TM1"/>
    <property type="match status" value="1"/>
</dbReference>
<dbReference type="SUPFAM" id="SSF161098">
    <property type="entry name" value="MetI-like"/>
    <property type="match status" value="1"/>
</dbReference>
<keyword evidence="5 8" id="KW-0812">Transmembrane</keyword>
<feature type="transmembrane region" description="Helical" evidence="8">
    <location>
        <begin position="246"/>
        <end position="267"/>
    </location>
</feature>
<keyword evidence="11" id="KW-1185">Reference proteome</keyword>
<keyword evidence="6 8" id="KW-1133">Transmembrane helix</keyword>
<feature type="transmembrane region" description="Helical" evidence="8">
    <location>
        <begin position="9"/>
        <end position="32"/>
    </location>
</feature>
<dbReference type="GO" id="GO:0005886">
    <property type="term" value="C:plasma membrane"/>
    <property type="evidence" value="ECO:0007669"/>
    <property type="project" value="UniProtKB-SubCell"/>
</dbReference>
<feature type="transmembrane region" description="Helical" evidence="8">
    <location>
        <begin position="52"/>
        <end position="79"/>
    </location>
</feature>
<evidence type="ECO:0000256" key="3">
    <source>
        <dbReference type="ARBA" id="ARBA00022448"/>
    </source>
</evidence>
<dbReference type="Proteomes" id="UP000322110">
    <property type="component" value="Unassembled WGS sequence"/>
</dbReference>
<name>A0A5B2TFQ8_9PROT</name>
<evidence type="ECO:0000256" key="5">
    <source>
        <dbReference type="ARBA" id="ARBA00022692"/>
    </source>
</evidence>
<feature type="transmembrane region" description="Helical" evidence="8">
    <location>
        <begin position="91"/>
        <end position="108"/>
    </location>
</feature>
<feature type="transmembrane region" description="Helical" evidence="8">
    <location>
        <begin position="203"/>
        <end position="225"/>
    </location>
</feature>
<dbReference type="Gene3D" id="1.10.3720.10">
    <property type="entry name" value="MetI-like"/>
    <property type="match status" value="1"/>
</dbReference>
<comment type="subcellular location">
    <subcellularLocation>
        <location evidence="1 8">Cell membrane</location>
        <topology evidence="1 8">Multi-pass membrane protein</topology>
    </subcellularLocation>
</comment>
<evidence type="ECO:0000256" key="4">
    <source>
        <dbReference type="ARBA" id="ARBA00022475"/>
    </source>
</evidence>
<keyword evidence="3 8" id="KW-0813">Transport</keyword>
<evidence type="ECO:0000259" key="9">
    <source>
        <dbReference type="PROSITE" id="PS50928"/>
    </source>
</evidence>
<feature type="domain" description="ABC transmembrane type-1" evidence="9">
    <location>
        <begin position="61"/>
        <end position="267"/>
    </location>
</feature>
<evidence type="ECO:0000313" key="11">
    <source>
        <dbReference type="Proteomes" id="UP000322110"/>
    </source>
</evidence>
<reference evidence="10 11" key="1">
    <citation type="journal article" date="2015" name="Int. J. Syst. Evol. Microbiol.">
        <title>Roseomonas oryzae sp. nov., isolated from paddy rhizosphere soil.</title>
        <authorList>
            <person name="Ramaprasad E.V."/>
            <person name="Sasikala Ch."/>
            <person name="Ramana Ch.V."/>
        </authorList>
    </citation>
    <scope>NUCLEOTIDE SEQUENCE [LARGE SCALE GENOMIC DNA]</scope>
    <source>
        <strain evidence="10 11">KCTC 42542</strain>
    </source>
</reference>
<dbReference type="Pfam" id="PF00528">
    <property type="entry name" value="BPD_transp_1"/>
    <property type="match status" value="1"/>
</dbReference>
<dbReference type="RefSeq" id="WP_149812559.1">
    <property type="nucleotide sequence ID" value="NZ_VUKA01000005.1"/>
</dbReference>
<comment type="similarity">
    <text evidence="2">Belongs to the binding-protein-dependent transport system permease family. CysTW subfamily.</text>
</comment>
<evidence type="ECO:0000313" key="10">
    <source>
        <dbReference type="EMBL" id="KAA2212943.1"/>
    </source>
</evidence>
<proteinExistence type="inferred from homology"/>
<gene>
    <name evidence="10" type="ORF">F0Q34_12515</name>
</gene>
<sequence>MPLRLAAKWALIAPALALLLLLFITPIGWFIWESLTELGSLEEVWLETQAVLGSRAILGAILNTNGIALTVTVMVLVIGYPLSYALSRARGLAFSLVLLCIVIPYFTSVIVRTYAWMVILGRNGLINQILLGLGFVSEPVDLLYNRTGVIIGMTYVLLPYMVLTLYAAMKAVDQRLLQAAEGMGAKPMAVFAKVFLPLTLHGVTAGSLIVFILALGFFITPALMGGPGDIMMAMLIEREIELSHNWPVAALMTIVLLGITLALYALYGRVSDKAEGGFAR</sequence>
<feature type="transmembrane region" description="Helical" evidence="8">
    <location>
        <begin position="148"/>
        <end position="169"/>
    </location>
</feature>
<protein>
    <submittedName>
        <fullName evidence="10">ABC transporter permease</fullName>
    </submittedName>
</protein>
<dbReference type="PANTHER" id="PTHR42929">
    <property type="entry name" value="INNER MEMBRANE ABC TRANSPORTER PERMEASE PROTEIN YDCU-RELATED-RELATED"/>
    <property type="match status" value="1"/>
</dbReference>
<comment type="caution">
    <text evidence="10">The sequence shown here is derived from an EMBL/GenBank/DDBJ whole genome shotgun (WGS) entry which is preliminary data.</text>
</comment>
<dbReference type="InterPro" id="IPR035906">
    <property type="entry name" value="MetI-like_sf"/>
</dbReference>